<sequence>MSDPPVRCRPMNAAGNASQQKIALVTGAGSGIGRSVARTLSEAGWSVALAGRRTEALEETAAGMGDALCVRTDVADPGDVDALFTAVRERWGRLDLLFNNAGTFGPAGTPLEDLPYEAWQQVVNTNLTGSFLCAQGAFRLMKAQDPQGGRIINNGSISAHAPRPDSVAYTATKHAMTGLTKSLSLDGRPYRIACGQIDIGNAATEMTERMRTGILQANGELAVEPVMDAADVARTVRHMAELPLEANVQFATVLATTMPYVGRG</sequence>
<dbReference type="CDD" id="cd05233">
    <property type="entry name" value="SDR_c"/>
    <property type="match status" value="1"/>
</dbReference>
<organism evidence="4 5">
    <name type="scientific">Streptomyces beijiangensis</name>
    <dbReference type="NCBI Taxonomy" id="163361"/>
    <lineage>
        <taxon>Bacteria</taxon>
        <taxon>Bacillati</taxon>
        <taxon>Actinomycetota</taxon>
        <taxon>Actinomycetes</taxon>
        <taxon>Kitasatosporales</taxon>
        <taxon>Streptomycetaceae</taxon>
        <taxon>Streptomyces</taxon>
    </lineage>
</organism>
<dbReference type="InterPro" id="IPR020904">
    <property type="entry name" value="Sc_DH/Rdtase_CS"/>
</dbReference>
<dbReference type="Gene3D" id="3.40.50.720">
    <property type="entry name" value="NAD(P)-binding Rossmann-like Domain"/>
    <property type="match status" value="1"/>
</dbReference>
<keyword evidence="5" id="KW-1185">Reference proteome</keyword>
<dbReference type="InterPro" id="IPR036291">
    <property type="entry name" value="NAD(P)-bd_dom_sf"/>
</dbReference>
<comment type="caution">
    <text evidence="4">The sequence shown here is derived from an EMBL/GenBank/DDBJ whole genome shotgun (WGS) entry which is preliminary data.</text>
</comment>
<dbReference type="Proteomes" id="UP000664167">
    <property type="component" value="Unassembled WGS sequence"/>
</dbReference>
<evidence type="ECO:0000313" key="5">
    <source>
        <dbReference type="Proteomes" id="UP000664167"/>
    </source>
</evidence>
<dbReference type="Pfam" id="PF00106">
    <property type="entry name" value="adh_short"/>
    <property type="match status" value="1"/>
</dbReference>
<dbReference type="PRINTS" id="PR00080">
    <property type="entry name" value="SDRFAMILY"/>
</dbReference>
<keyword evidence="2" id="KW-0560">Oxidoreductase</keyword>
<dbReference type="SUPFAM" id="SSF51735">
    <property type="entry name" value="NAD(P)-binding Rossmann-fold domains"/>
    <property type="match status" value="1"/>
</dbReference>
<evidence type="ECO:0000256" key="2">
    <source>
        <dbReference type="ARBA" id="ARBA00023002"/>
    </source>
</evidence>
<dbReference type="InterPro" id="IPR002347">
    <property type="entry name" value="SDR_fam"/>
</dbReference>
<dbReference type="AlphaFoldDB" id="A0A939FAI4"/>
<name>A0A939FAI4_9ACTN</name>
<dbReference type="PROSITE" id="PS00061">
    <property type="entry name" value="ADH_SHORT"/>
    <property type="match status" value="1"/>
</dbReference>
<gene>
    <name evidence="4" type="ORF">J0695_23355</name>
</gene>
<protein>
    <submittedName>
        <fullName evidence="4">SDR family oxidoreductase</fullName>
    </submittedName>
</protein>
<dbReference type="PANTHER" id="PTHR43669:SF12">
    <property type="entry name" value="BLR5618 PROTEIN"/>
    <property type="match status" value="1"/>
</dbReference>
<evidence type="ECO:0000256" key="3">
    <source>
        <dbReference type="RuleBase" id="RU000363"/>
    </source>
</evidence>
<proteinExistence type="inferred from homology"/>
<dbReference type="FunFam" id="3.40.50.720:FF:000084">
    <property type="entry name" value="Short-chain dehydrogenase reductase"/>
    <property type="match status" value="1"/>
</dbReference>
<evidence type="ECO:0000256" key="1">
    <source>
        <dbReference type="ARBA" id="ARBA00006484"/>
    </source>
</evidence>
<comment type="similarity">
    <text evidence="1 3">Belongs to the short-chain dehydrogenases/reductases (SDR) family.</text>
</comment>
<reference evidence="4" key="1">
    <citation type="submission" date="2021-03" db="EMBL/GenBank/DDBJ databases">
        <title>Streptomyces poriferae sp. nov., a novel marine sponge-derived Actinobacteria species with anti-MRSA activity.</title>
        <authorList>
            <person name="Sandoval-Powers M."/>
            <person name="Kralova S."/>
            <person name="Nguyen G.-S."/>
            <person name="Fawwal D."/>
            <person name="Degnes K."/>
            <person name="Klinkenberg G."/>
            <person name="Sletta H."/>
            <person name="Wentzel A."/>
            <person name="Liles M.R."/>
        </authorList>
    </citation>
    <scope>NUCLEOTIDE SEQUENCE</scope>
    <source>
        <strain evidence="4">DSM 41794</strain>
    </source>
</reference>
<accession>A0A939FAI4</accession>
<evidence type="ECO:0000313" key="4">
    <source>
        <dbReference type="EMBL" id="MBO0514709.1"/>
    </source>
</evidence>
<dbReference type="PANTHER" id="PTHR43669">
    <property type="entry name" value="5-KETO-D-GLUCONATE 5-REDUCTASE"/>
    <property type="match status" value="1"/>
</dbReference>
<dbReference type="PRINTS" id="PR00081">
    <property type="entry name" value="GDHRDH"/>
</dbReference>
<dbReference type="GO" id="GO:0016491">
    <property type="term" value="F:oxidoreductase activity"/>
    <property type="evidence" value="ECO:0007669"/>
    <property type="project" value="UniProtKB-KW"/>
</dbReference>
<dbReference type="EMBL" id="JAFLRJ010000223">
    <property type="protein sequence ID" value="MBO0514709.1"/>
    <property type="molecule type" value="Genomic_DNA"/>
</dbReference>